<keyword evidence="7" id="KW-1185">Reference proteome</keyword>
<dbReference type="Gene3D" id="1.20.120.1630">
    <property type="match status" value="1"/>
</dbReference>
<dbReference type="PANTHER" id="PTHR12714">
    <property type="entry name" value="PROTEIN-S ISOPRENYLCYSTEINE O-METHYLTRANSFERASE"/>
    <property type="match status" value="1"/>
</dbReference>
<sequence>MIMKPLLFILITTFYIAYFAKQILLKKRGIVTNRLAKGQKPRKTAMIETGLLLITYGMAIFQYASLFLERYLLPLKLPASLRWLGIVLAFIGVLFFILAITTMRDSWRAGIDESQKTAMVTRGIYSISRNPAFVGFDLLYIGSALAMPGVLIFVLALAGVLFMHLQILEEEVYLPRIFGDEYAEYQKRTPRYFLFF</sequence>
<evidence type="ECO:0000256" key="3">
    <source>
        <dbReference type="ARBA" id="ARBA00022989"/>
    </source>
</evidence>
<evidence type="ECO:0000256" key="1">
    <source>
        <dbReference type="ARBA" id="ARBA00004127"/>
    </source>
</evidence>
<keyword evidence="3 5" id="KW-1133">Transmembrane helix</keyword>
<evidence type="ECO:0000256" key="4">
    <source>
        <dbReference type="ARBA" id="ARBA00023136"/>
    </source>
</evidence>
<feature type="transmembrane region" description="Helical" evidence="5">
    <location>
        <begin position="80"/>
        <end position="100"/>
    </location>
</feature>
<dbReference type="InterPro" id="IPR007318">
    <property type="entry name" value="Phopholipid_MeTrfase"/>
</dbReference>
<proteinExistence type="predicted"/>
<keyword evidence="4 5" id="KW-0472">Membrane</keyword>
<dbReference type="Proteomes" id="UP001163115">
    <property type="component" value="Chromosome"/>
</dbReference>
<protein>
    <submittedName>
        <fullName evidence="6">Isoprenylcysteine carboxylmethyltransferase family protein</fullName>
    </submittedName>
</protein>
<comment type="subcellular location">
    <subcellularLocation>
        <location evidence="1">Endomembrane system</location>
        <topology evidence="1">Multi-pass membrane protein</topology>
    </subcellularLocation>
</comment>
<organism evidence="6 7">
    <name type="scientific">Lacrimispora xylanolytica</name>
    <dbReference type="NCBI Taxonomy" id="29375"/>
    <lineage>
        <taxon>Bacteria</taxon>
        <taxon>Bacillati</taxon>
        <taxon>Bacillota</taxon>
        <taxon>Clostridia</taxon>
        <taxon>Lachnospirales</taxon>
        <taxon>Lachnospiraceae</taxon>
        <taxon>Lacrimispora</taxon>
    </lineage>
</organism>
<evidence type="ECO:0000313" key="7">
    <source>
        <dbReference type="Proteomes" id="UP001163115"/>
    </source>
</evidence>
<name>A0ABY7ABZ5_9FIRM</name>
<feature type="transmembrane region" description="Helical" evidence="5">
    <location>
        <begin position="6"/>
        <end position="24"/>
    </location>
</feature>
<dbReference type="PANTHER" id="PTHR12714:SF9">
    <property type="entry name" value="PROTEIN-S-ISOPRENYLCYSTEINE O-METHYLTRANSFERASE"/>
    <property type="match status" value="1"/>
</dbReference>
<evidence type="ECO:0000256" key="2">
    <source>
        <dbReference type="ARBA" id="ARBA00022692"/>
    </source>
</evidence>
<reference evidence="6" key="1">
    <citation type="submission" date="2022-11" db="EMBL/GenBank/DDBJ databases">
        <title>Lacrimispora xylanolytica sy1, complete genome.</title>
        <authorList>
            <person name="Choi S."/>
        </authorList>
    </citation>
    <scope>NUCLEOTIDE SEQUENCE</scope>
    <source>
        <strain evidence="6">Sy1</strain>
    </source>
</reference>
<evidence type="ECO:0000313" key="6">
    <source>
        <dbReference type="EMBL" id="WAJ23046.1"/>
    </source>
</evidence>
<gene>
    <name evidence="6" type="ORF">OW255_15955</name>
</gene>
<feature type="transmembrane region" description="Helical" evidence="5">
    <location>
        <begin position="138"/>
        <end position="165"/>
    </location>
</feature>
<keyword evidence="2 5" id="KW-0812">Transmembrane</keyword>
<accession>A0ABY7ABZ5</accession>
<dbReference type="EMBL" id="CP113524">
    <property type="protein sequence ID" value="WAJ23046.1"/>
    <property type="molecule type" value="Genomic_DNA"/>
</dbReference>
<dbReference type="RefSeq" id="WP_024838644.1">
    <property type="nucleotide sequence ID" value="NZ_CP113524.1"/>
</dbReference>
<feature type="transmembrane region" description="Helical" evidence="5">
    <location>
        <begin position="45"/>
        <end position="68"/>
    </location>
</feature>
<dbReference type="Pfam" id="PF04191">
    <property type="entry name" value="PEMT"/>
    <property type="match status" value="1"/>
</dbReference>
<evidence type="ECO:0000256" key="5">
    <source>
        <dbReference type="SAM" id="Phobius"/>
    </source>
</evidence>